<reference evidence="1 2" key="1">
    <citation type="submission" date="2020-12" db="EMBL/GenBank/DDBJ databases">
        <title>Bacterial novel species Pedobacter sp. SD-b isolated from soil.</title>
        <authorList>
            <person name="Jung H.-Y."/>
        </authorList>
    </citation>
    <scope>NUCLEOTIDE SEQUENCE [LARGE SCALE GENOMIC DNA]</scope>
    <source>
        <strain evidence="1 2">SD-b</strain>
    </source>
</reference>
<comment type="caution">
    <text evidence="1">The sequence shown here is derived from an EMBL/GenBank/DDBJ whole genome shotgun (WGS) entry which is preliminary data.</text>
</comment>
<dbReference type="PANTHER" id="PTHR36529:SF1">
    <property type="entry name" value="GLYCOSYLTRANSFERASE"/>
    <property type="match status" value="1"/>
</dbReference>
<protein>
    <submittedName>
        <fullName evidence="1">DUF2064 domain-containing protein</fullName>
    </submittedName>
</protein>
<dbReference type="SUPFAM" id="SSF53448">
    <property type="entry name" value="Nucleotide-diphospho-sugar transferases"/>
    <property type="match status" value="1"/>
</dbReference>
<dbReference type="PANTHER" id="PTHR36529">
    <property type="entry name" value="SLL1095 PROTEIN"/>
    <property type="match status" value="1"/>
</dbReference>
<dbReference type="EMBL" id="JAEHFY010000018">
    <property type="protein sequence ID" value="MBK0383842.1"/>
    <property type="molecule type" value="Genomic_DNA"/>
</dbReference>
<dbReference type="Proteomes" id="UP000660024">
    <property type="component" value="Unassembled WGS sequence"/>
</dbReference>
<evidence type="ECO:0000313" key="1">
    <source>
        <dbReference type="EMBL" id="MBK0383842.1"/>
    </source>
</evidence>
<sequence>MNKSAIILFAHLPDFEARAKSLSYLSSKRATKRISAFLTQHFFKLSKQTTADTFLIDTYHQNGTTFGQRIANAFEDIYAKGYQNVICIGNDCPNLTLDNLQNAISETENGKVVLGPTQDGGTYLIGIPRSHFDKYAFENVKWQTNNTYQNLFSLFSLSKGSVYNTKVLFDIDNGNDFSSYFKENILVKVFINIVNNLKPKNTLHLKQPFLRLILSQTLLFRGPPANTISI</sequence>
<gene>
    <name evidence="1" type="ORF">I5M32_12810</name>
</gene>
<proteinExistence type="predicted"/>
<organism evidence="1 2">
    <name type="scientific">Pedobacter segetis</name>
    <dbReference type="NCBI Taxonomy" id="2793069"/>
    <lineage>
        <taxon>Bacteria</taxon>
        <taxon>Pseudomonadati</taxon>
        <taxon>Bacteroidota</taxon>
        <taxon>Sphingobacteriia</taxon>
        <taxon>Sphingobacteriales</taxon>
        <taxon>Sphingobacteriaceae</taxon>
        <taxon>Pedobacter</taxon>
    </lineage>
</organism>
<dbReference type="InterPro" id="IPR029044">
    <property type="entry name" value="Nucleotide-diphossugar_trans"/>
</dbReference>
<keyword evidence="2" id="KW-1185">Reference proteome</keyword>
<dbReference type="Gene3D" id="3.90.550.10">
    <property type="entry name" value="Spore Coat Polysaccharide Biosynthesis Protein SpsA, Chain A"/>
    <property type="match status" value="1"/>
</dbReference>
<dbReference type="Pfam" id="PF09837">
    <property type="entry name" value="DUF2064"/>
    <property type="match status" value="1"/>
</dbReference>
<dbReference type="RefSeq" id="WP_200587021.1">
    <property type="nucleotide sequence ID" value="NZ_JAEHFY010000018.1"/>
</dbReference>
<dbReference type="InterPro" id="IPR018641">
    <property type="entry name" value="Trfase_1_rSAM/seldom-assoc"/>
</dbReference>
<accession>A0ABS1BLT3</accession>
<evidence type="ECO:0000313" key="2">
    <source>
        <dbReference type="Proteomes" id="UP000660024"/>
    </source>
</evidence>
<name>A0ABS1BLT3_9SPHI</name>